<evidence type="ECO:0000313" key="2">
    <source>
        <dbReference type="Proteomes" id="UP000783871"/>
    </source>
</evidence>
<sequence>MARRAVDGPGVPFFLRVDLRNRVPTIALFELAVGEYRPLSAAAAGSAFVMTRPFAFSVDPADLLDEDAPEEPADIDG</sequence>
<keyword evidence="2" id="KW-1185">Reference proteome</keyword>
<protein>
    <recommendedName>
        <fullName evidence="3">ATP-grasp target RiPP</fullName>
    </recommendedName>
</protein>
<dbReference type="RefSeq" id="WP_168000179.1">
    <property type="nucleotide sequence ID" value="NZ_JAATEO010000005.1"/>
</dbReference>
<gene>
    <name evidence="1" type="ORF">HCJ94_07205</name>
</gene>
<reference evidence="1 2" key="1">
    <citation type="submission" date="2020-03" db="EMBL/GenBank/DDBJ databases">
        <title>WGS of actinomycetes isolated from Thailand.</title>
        <authorList>
            <person name="Thawai C."/>
        </authorList>
    </citation>
    <scope>NUCLEOTIDE SEQUENCE [LARGE SCALE GENOMIC DNA]</scope>
    <source>
        <strain evidence="1 2">HSS6-12</strain>
    </source>
</reference>
<dbReference type="EMBL" id="JAATEO010000005">
    <property type="protein sequence ID" value="NJP31782.1"/>
    <property type="molecule type" value="Genomic_DNA"/>
</dbReference>
<comment type="caution">
    <text evidence="1">The sequence shown here is derived from an EMBL/GenBank/DDBJ whole genome shotgun (WGS) entry which is preliminary data.</text>
</comment>
<accession>A0ABX0Z1V6</accession>
<proteinExistence type="predicted"/>
<evidence type="ECO:0008006" key="3">
    <source>
        <dbReference type="Google" id="ProtNLM"/>
    </source>
</evidence>
<organism evidence="1 2">
    <name type="scientific">Micromonospora thermarum</name>
    <dbReference type="NCBI Taxonomy" id="2720024"/>
    <lineage>
        <taxon>Bacteria</taxon>
        <taxon>Bacillati</taxon>
        <taxon>Actinomycetota</taxon>
        <taxon>Actinomycetes</taxon>
        <taxon>Micromonosporales</taxon>
        <taxon>Micromonosporaceae</taxon>
        <taxon>Micromonospora</taxon>
    </lineage>
</organism>
<name>A0ABX0Z1V6_9ACTN</name>
<evidence type="ECO:0000313" key="1">
    <source>
        <dbReference type="EMBL" id="NJP31782.1"/>
    </source>
</evidence>
<dbReference type="Proteomes" id="UP000783871">
    <property type="component" value="Unassembled WGS sequence"/>
</dbReference>